<reference evidence="2" key="1">
    <citation type="journal article" date="2020" name="mSystems">
        <title>Genome- and Community-Level Interaction Insights into Carbon Utilization and Element Cycling Functions of Hydrothermarchaeota in Hydrothermal Sediment.</title>
        <authorList>
            <person name="Zhou Z."/>
            <person name="Liu Y."/>
            <person name="Xu W."/>
            <person name="Pan J."/>
            <person name="Luo Z.H."/>
            <person name="Li M."/>
        </authorList>
    </citation>
    <scope>NUCLEOTIDE SEQUENCE [LARGE SCALE GENOMIC DNA]</scope>
    <source>
        <strain evidence="2">SpSt-1019</strain>
    </source>
</reference>
<evidence type="ECO:0000256" key="1">
    <source>
        <dbReference type="SAM" id="Phobius"/>
    </source>
</evidence>
<keyword evidence="1" id="KW-1133">Transmembrane helix</keyword>
<sequence>MIEIIQDALFGSLSTLLTITMIVVPLMIFIETFKRSPFWDVFCNNVAKIIKYLGFSKNSAIPLAAGVIFGLIYGAGTMMDEVKKGLINTKEIILINIFLVLSHAMIEDTAIFVAIGANFVIIFFGRIAITILFVLLFGKILDLFRRFD</sequence>
<evidence type="ECO:0000313" key="2">
    <source>
        <dbReference type="EMBL" id="HHI65697.1"/>
    </source>
</evidence>
<gene>
    <name evidence="2" type="ORF">ENL70_04030</name>
</gene>
<organism evidence="2">
    <name type="scientific">Thermodesulfobium narugense</name>
    <dbReference type="NCBI Taxonomy" id="184064"/>
    <lineage>
        <taxon>Bacteria</taxon>
        <taxon>Pseudomonadati</taxon>
        <taxon>Thermodesulfobiota</taxon>
        <taxon>Thermodesulfobiia</taxon>
        <taxon>Thermodesulfobiales</taxon>
        <taxon>Thermodesulfobiaceae</taxon>
        <taxon>Thermodesulfobium</taxon>
    </lineage>
</organism>
<proteinExistence type="predicted"/>
<feature type="transmembrane region" description="Helical" evidence="1">
    <location>
        <begin position="9"/>
        <end position="30"/>
    </location>
</feature>
<keyword evidence="1" id="KW-0812">Transmembrane</keyword>
<dbReference type="EMBL" id="DRUY01000134">
    <property type="protein sequence ID" value="HHI65697.1"/>
    <property type="molecule type" value="Genomic_DNA"/>
</dbReference>
<protein>
    <submittedName>
        <fullName evidence="2">Nucleoside recognition protein</fullName>
    </submittedName>
</protein>
<feature type="transmembrane region" description="Helical" evidence="1">
    <location>
        <begin position="60"/>
        <end position="79"/>
    </location>
</feature>
<feature type="transmembrane region" description="Helical" evidence="1">
    <location>
        <begin position="91"/>
        <end position="106"/>
    </location>
</feature>
<name>A0A7C5KCC1_9BACT</name>
<accession>A0A7C5KCC1</accession>
<feature type="transmembrane region" description="Helical" evidence="1">
    <location>
        <begin position="112"/>
        <end position="137"/>
    </location>
</feature>
<keyword evidence="1" id="KW-0472">Membrane</keyword>
<comment type="caution">
    <text evidence="2">The sequence shown here is derived from an EMBL/GenBank/DDBJ whole genome shotgun (WGS) entry which is preliminary data.</text>
</comment>
<dbReference type="AlphaFoldDB" id="A0A7C5KCC1"/>